<comment type="subcellular location">
    <subcellularLocation>
        <location evidence="1">Membrane</location>
    </subcellularLocation>
</comment>
<feature type="transmembrane region" description="Helical" evidence="5">
    <location>
        <begin position="12"/>
        <end position="36"/>
    </location>
</feature>
<keyword evidence="3 5" id="KW-1133">Transmembrane helix</keyword>
<evidence type="ECO:0000256" key="5">
    <source>
        <dbReference type="SAM" id="Phobius"/>
    </source>
</evidence>
<evidence type="ECO:0000256" key="1">
    <source>
        <dbReference type="ARBA" id="ARBA00004370"/>
    </source>
</evidence>
<dbReference type="GO" id="GO:0016020">
    <property type="term" value="C:membrane"/>
    <property type="evidence" value="ECO:0007669"/>
    <property type="project" value="UniProtKB-SubCell"/>
</dbReference>
<name>A0A915IIG6_ROMCU</name>
<protein>
    <submittedName>
        <fullName evidence="8">G-protein coupled receptors family 1 profile domain-containing protein</fullName>
    </submittedName>
</protein>
<keyword evidence="4 5" id="KW-0472">Membrane</keyword>
<dbReference type="SUPFAM" id="SSF81321">
    <property type="entry name" value="Family A G protein-coupled receptor-like"/>
    <property type="match status" value="1"/>
</dbReference>
<dbReference type="InterPro" id="IPR000276">
    <property type="entry name" value="GPCR_Rhodpsn"/>
</dbReference>
<evidence type="ECO:0000313" key="8">
    <source>
        <dbReference type="WBParaSite" id="nRc.2.0.1.t13967-RA"/>
    </source>
</evidence>
<dbReference type="GO" id="GO:0004930">
    <property type="term" value="F:G protein-coupled receptor activity"/>
    <property type="evidence" value="ECO:0007669"/>
    <property type="project" value="InterPro"/>
</dbReference>
<dbReference type="WBParaSite" id="nRc.2.0.1.t13967-RA">
    <property type="protein sequence ID" value="nRc.2.0.1.t13967-RA"/>
    <property type="gene ID" value="nRc.2.0.1.g13967"/>
</dbReference>
<evidence type="ECO:0000256" key="3">
    <source>
        <dbReference type="ARBA" id="ARBA00022989"/>
    </source>
</evidence>
<evidence type="ECO:0000313" key="7">
    <source>
        <dbReference type="Proteomes" id="UP000887565"/>
    </source>
</evidence>
<accession>A0A915IIG6</accession>
<dbReference type="InterPro" id="IPR017452">
    <property type="entry name" value="GPCR_Rhodpsn_7TM"/>
</dbReference>
<organism evidence="7 8">
    <name type="scientific">Romanomermis culicivorax</name>
    <name type="common">Nematode worm</name>
    <dbReference type="NCBI Taxonomy" id="13658"/>
    <lineage>
        <taxon>Eukaryota</taxon>
        <taxon>Metazoa</taxon>
        <taxon>Ecdysozoa</taxon>
        <taxon>Nematoda</taxon>
        <taxon>Enoplea</taxon>
        <taxon>Dorylaimia</taxon>
        <taxon>Mermithida</taxon>
        <taxon>Mermithoidea</taxon>
        <taxon>Mermithidae</taxon>
        <taxon>Romanomermis</taxon>
    </lineage>
</organism>
<keyword evidence="7" id="KW-1185">Reference proteome</keyword>
<evidence type="ECO:0000256" key="2">
    <source>
        <dbReference type="ARBA" id="ARBA00022692"/>
    </source>
</evidence>
<feature type="transmembrane region" description="Helical" evidence="5">
    <location>
        <begin position="135"/>
        <end position="153"/>
    </location>
</feature>
<dbReference type="PRINTS" id="PR00237">
    <property type="entry name" value="GPCRRHODOPSN"/>
</dbReference>
<sequence length="162" mass="18470">MNHSCLTYDYKTGQIICSIYVILFVIGLSGNIVCGLSIIRSKLWFVPTYFFIINQCLADVLCLICIGFYTGFELFTVSPCSYVSDSSKYRTDKVMTFLLQMGWYPSGYFAVLLAFSRLIALKYNITYTQSIKKRHLLSAAFGVWAAVLGYYDVREFDHANDV</sequence>
<evidence type="ECO:0000259" key="6">
    <source>
        <dbReference type="PROSITE" id="PS50262"/>
    </source>
</evidence>
<dbReference type="AlphaFoldDB" id="A0A915IIG6"/>
<feature type="transmembrane region" description="Helical" evidence="5">
    <location>
        <begin position="103"/>
        <end position="123"/>
    </location>
</feature>
<dbReference type="Gene3D" id="1.20.1070.10">
    <property type="entry name" value="Rhodopsin 7-helix transmembrane proteins"/>
    <property type="match status" value="1"/>
</dbReference>
<evidence type="ECO:0000256" key="4">
    <source>
        <dbReference type="ARBA" id="ARBA00023136"/>
    </source>
</evidence>
<proteinExistence type="predicted"/>
<dbReference type="Proteomes" id="UP000887565">
    <property type="component" value="Unplaced"/>
</dbReference>
<feature type="transmembrane region" description="Helical" evidence="5">
    <location>
        <begin position="48"/>
        <end position="69"/>
    </location>
</feature>
<keyword evidence="2 5" id="KW-0812">Transmembrane</keyword>
<dbReference type="CDD" id="cd00637">
    <property type="entry name" value="7tm_classA_rhodopsin-like"/>
    <property type="match status" value="1"/>
</dbReference>
<dbReference type="PROSITE" id="PS50262">
    <property type="entry name" value="G_PROTEIN_RECEP_F1_2"/>
    <property type="match status" value="1"/>
</dbReference>
<feature type="domain" description="G-protein coupled receptors family 1 profile" evidence="6">
    <location>
        <begin position="30"/>
        <end position="162"/>
    </location>
</feature>
<reference evidence="8" key="1">
    <citation type="submission" date="2022-11" db="UniProtKB">
        <authorList>
            <consortium name="WormBaseParasite"/>
        </authorList>
    </citation>
    <scope>IDENTIFICATION</scope>
</reference>